<proteinExistence type="predicted"/>
<reference evidence="1" key="1">
    <citation type="submission" date="2022-10" db="EMBL/GenBank/DDBJ databases">
        <title>Characterization and whole genome sequencing of a new Roseateles species, isolated from fresh water.</title>
        <authorList>
            <person name="Guliayeva D.Y."/>
            <person name="Akhremchuk A.E."/>
            <person name="Sikolenko M.A."/>
            <person name="Valentovich L.N."/>
            <person name="Sidarenka A.V."/>
        </authorList>
    </citation>
    <scope>NUCLEOTIDE SEQUENCE</scope>
    <source>
        <strain evidence="1">BIM B-1768</strain>
    </source>
</reference>
<sequence>MRTSIIHFQLWLMRPFRDWIRHLLLRARPTTHPIIHTRRHPTSDVVAPTAPTTRVPAIIWSYWHDTELPPIVRGCFRSWQRHAPDHVIHLLSRDTLTRFIPEEQLPEGFDRWPPYRQSDWLRVALVGQHGGIWMDASILLTRPPDWLPALVDRHHGGFAGFHLQRSAPRLKGGLPFLENWCFAAPPGDPFVLAWKAELSHAMRLGEVVYLAGLGPHQALILEHLDNPIYLVMHAAARVVLLRDGPFDMTLLPAEDSAYFLLNHSGWRRSRLLLALLGWAERGDTAMVKLRGTDRARLTRQLQRTAPMAQSIVATELLCDITRLDSPLR</sequence>
<dbReference type="RefSeq" id="WP_261759717.1">
    <property type="nucleotide sequence ID" value="NZ_CP104562.2"/>
</dbReference>
<organism evidence="1 2">
    <name type="scientific">Roseateles amylovorans</name>
    <dbReference type="NCBI Taxonomy" id="2978473"/>
    <lineage>
        <taxon>Bacteria</taxon>
        <taxon>Pseudomonadati</taxon>
        <taxon>Pseudomonadota</taxon>
        <taxon>Betaproteobacteria</taxon>
        <taxon>Burkholderiales</taxon>
        <taxon>Sphaerotilaceae</taxon>
        <taxon>Roseateles</taxon>
    </lineage>
</organism>
<dbReference type="Proteomes" id="UP001064933">
    <property type="component" value="Chromosome"/>
</dbReference>
<accession>A0ABY6B3Y3</accession>
<dbReference type="InterPro" id="IPR008441">
    <property type="entry name" value="AfumC-like_glycosyl_Trfase"/>
</dbReference>
<keyword evidence="2" id="KW-1185">Reference proteome</keyword>
<dbReference type="PANTHER" id="PTHR32385">
    <property type="entry name" value="MANNOSYL PHOSPHORYLINOSITOL CERAMIDE SYNTHASE"/>
    <property type="match status" value="1"/>
</dbReference>
<protein>
    <submittedName>
        <fullName evidence="1">Capsular polysaccharide synthesis protein</fullName>
    </submittedName>
</protein>
<dbReference type="InterPro" id="IPR029044">
    <property type="entry name" value="Nucleotide-diphossugar_trans"/>
</dbReference>
<dbReference type="InterPro" id="IPR051706">
    <property type="entry name" value="Glycosyltransferase_domain"/>
</dbReference>
<name>A0ABY6B3Y3_9BURK</name>
<evidence type="ECO:0000313" key="2">
    <source>
        <dbReference type="Proteomes" id="UP001064933"/>
    </source>
</evidence>
<dbReference type="PANTHER" id="PTHR32385:SF15">
    <property type="entry name" value="INOSITOL PHOSPHOCERAMIDE MANNOSYLTRANSFERASE 1"/>
    <property type="match status" value="1"/>
</dbReference>
<dbReference type="EMBL" id="CP104562">
    <property type="protein sequence ID" value="UXH79899.1"/>
    <property type="molecule type" value="Genomic_DNA"/>
</dbReference>
<dbReference type="Pfam" id="PF05704">
    <property type="entry name" value="Caps_synth"/>
    <property type="match status" value="1"/>
</dbReference>
<gene>
    <name evidence="1" type="ORF">N4261_08480</name>
</gene>
<dbReference type="SUPFAM" id="SSF53448">
    <property type="entry name" value="Nucleotide-diphospho-sugar transferases"/>
    <property type="match status" value="1"/>
</dbReference>
<evidence type="ECO:0000313" key="1">
    <source>
        <dbReference type="EMBL" id="UXH79899.1"/>
    </source>
</evidence>
<dbReference type="Gene3D" id="3.90.550.20">
    <property type="match status" value="1"/>
</dbReference>